<gene>
    <name evidence="4" type="ORF">D3879_22220</name>
    <name evidence="5" type="ORF">D3879_22305</name>
</gene>
<dbReference type="SUPFAM" id="SSF50129">
    <property type="entry name" value="GroES-like"/>
    <property type="match status" value="1"/>
</dbReference>
<dbReference type="GO" id="GO:0005524">
    <property type="term" value="F:ATP binding"/>
    <property type="evidence" value="ECO:0007669"/>
    <property type="project" value="InterPro"/>
</dbReference>
<comment type="similarity">
    <text evidence="1">Belongs to the GroES chaperonin family.</text>
</comment>
<dbReference type="InterPro" id="IPR020818">
    <property type="entry name" value="Chaperonin_GroES"/>
</dbReference>
<dbReference type="Proteomes" id="UP000284021">
    <property type="component" value="Unassembled WGS sequence"/>
</dbReference>
<evidence type="ECO:0000256" key="2">
    <source>
        <dbReference type="ARBA" id="ARBA00023186"/>
    </source>
</evidence>
<evidence type="ECO:0008006" key="7">
    <source>
        <dbReference type="Google" id="ProtNLM"/>
    </source>
</evidence>
<dbReference type="AlphaFoldDB" id="A0A418X803"/>
<sequence length="108" mass="11938">MAPNDKSPRGLWICPEKTKTTDSIVLPEEVAERPNRGVVIAVGSGRGWARARCMRLRSAPPDKQAAYGLASPTRRCARFNHSKSSRRGWPNIPNNEVPGTTSRKLKSQ</sequence>
<dbReference type="EMBL" id="QYUR01000008">
    <property type="protein sequence ID" value="RJG08622.1"/>
    <property type="molecule type" value="Genomic_DNA"/>
</dbReference>
<evidence type="ECO:0000313" key="6">
    <source>
        <dbReference type="Proteomes" id="UP000284021"/>
    </source>
</evidence>
<keyword evidence="6" id="KW-1185">Reference proteome</keyword>
<dbReference type="InterPro" id="IPR011032">
    <property type="entry name" value="GroES-like_sf"/>
</dbReference>
<reference evidence="4 6" key="1">
    <citation type="submission" date="2018-09" db="EMBL/GenBank/DDBJ databases">
        <authorList>
            <person name="Zhu H."/>
        </authorList>
    </citation>
    <scope>NUCLEOTIDE SEQUENCE [LARGE SCALE GENOMIC DNA]</scope>
    <source>
        <strain evidence="4 6">K1S02-6</strain>
    </source>
</reference>
<evidence type="ECO:0000313" key="4">
    <source>
        <dbReference type="EMBL" id="RJG08622.1"/>
    </source>
</evidence>
<protein>
    <recommendedName>
        <fullName evidence="7">10 kDa chaperonin</fullName>
    </recommendedName>
</protein>
<dbReference type="Pfam" id="PF00166">
    <property type="entry name" value="Cpn10"/>
    <property type="match status" value="1"/>
</dbReference>
<evidence type="ECO:0000313" key="5">
    <source>
        <dbReference type="EMBL" id="RJG08630.1"/>
    </source>
</evidence>
<evidence type="ECO:0000256" key="1">
    <source>
        <dbReference type="ARBA" id="ARBA00006975"/>
    </source>
</evidence>
<dbReference type="GO" id="GO:0044183">
    <property type="term" value="F:protein folding chaperone"/>
    <property type="evidence" value="ECO:0007669"/>
    <property type="project" value="InterPro"/>
</dbReference>
<feature type="compositionally biased region" description="Polar residues" evidence="3">
    <location>
        <begin position="92"/>
        <end position="102"/>
    </location>
</feature>
<dbReference type="OrthoDB" id="9806791at2"/>
<proteinExistence type="inferred from homology"/>
<name>A0A418X803_9PSED</name>
<keyword evidence="2" id="KW-0143">Chaperone</keyword>
<dbReference type="EMBL" id="QYUR01000008">
    <property type="protein sequence ID" value="RJG08630.1"/>
    <property type="molecule type" value="Genomic_DNA"/>
</dbReference>
<organism evidence="4 6">
    <name type="scientific">Pseudomonas cavernicola</name>
    <dbReference type="NCBI Taxonomy" id="2320866"/>
    <lineage>
        <taxon>Bacteria</taxon>
        <taxon>Pseudomonadati</taxon>
        <taxon>Pseudomonadota</taxon>
        <taxon>Gammaproteobacteria</taxon>
        <taxon>Pseudomonadales</taxon>
        <taxon>Pseudomonadaceae</taxon>
        <taxon>Pseudomonas</taxon>
    </lineage>
</organism>
<evidence type="ECO:0000256" key="3">
    <source>
        <dbReference type="SAM" id="MobiDB-lite"/>
    </source>
</evidence>
<comment type="caution">
    <text evidence="4">The sequence shown here is derived from an EMBL/GenBank/DDBJ whole genome shotgun (WGS) entry which is preliminary data.</text>
</comment>
<dbReference type="CDD" id="cd00320">
    <property type="entry name" value="cpn10"/>
    <property type="match status" value="1"/>
</dbReference>
<accession>A0A418X803</accession>
<dbReference type="Gene3D" id="2.30.33.40">
    <property type="entry name" value="GroES chaperonin"/>
    <property type="match status" value="1"/>
</dbReference>
<dbReference type="InterPro" id="IPR037124">
    <property type="entry name" value="Chaperonin_GroES_sf"/>
</dbReference>
<feature type="region of interest" description="Disordered" evidence="3">
    <location>
        <begin position="80"/>
        <end position="108"/>
    </location>
</feature>